<gene>
    <name evidence="13" type="ORF">E0493_12980</name>
</gene>
<keyword evidence="9" id="KW-0625">Polysaccharide transport</keyword>
<dbReference type="RefSeq" id="WP_160937385.1">
    <property type="nucleotide sequence ID" value="NZ_SNVJ01000010.1"/>
</dbReference>
<keyword evidence="3 11" id="KW-0813">Transport</keyword>
<evidence type="ECO:0000259" key="12">
    <source>
        <dbReference type="PROSITE" id="PS51012"/>
    </source>
</evidence>
<dbReference type="PANTHER" id="PTHR30413:SF10">
    <property type="entry name" value="CAPSULE POLYSACCHARIDE EXPORT INNER-MEMBRANE PROTEIN CTRC"/>
    <property type="match status" value="1"/>
</dbReference>
<evidence type="ECO:0000256" key="3">
    <source>
        <dbReference type="ARBA" id="ARBA00022448"/>
    </source>
</evidence>
<feature type="transmembrane region" description="Helical" evidence="11">
    <location>
        <begin position="182"/>
        <end position="201"/>
    </location>
</feature>
<keyword evidence="10 11" id="KW-0472">Membrane</keyword>
<evidence type="ECO:0000256" key="1">
    <source>
        <dbReference type="ARBA" id="ARBA00004651"/>
    </source>
</evidence>
<dbReference type="PROSITE" id="PS51012">
    <property type="entry name" value="ABC_TM2"/>
    <property type="match status" value="1"/>
</dbReference>
<evidence type="ECO:0000313" key="14">
    <source>
        <dbReference type="Proteomes" id="UP000460715"/>
    </source>
</evidence>
<evidence type="ECO:0000256" key="10">
    <source>
        <dbReference type="ARBA" id="ARBA00023136"/>
    </source>
</evidence>
<keyword evidence="8 11" id="KW-1133">Transmembrane helix</keyword>
<evidence type="ECO:0000256" key="2">
    <source>
        <dbReference type="ARBA" id="ARBA00007783"/>
    </source>
</evidence>
<evidence type="ECO:0000256" key="6">
    <source>
        <dbReference type="ARBA" id="ARBA00022692"/>
    </source>
</evidence>
<proteinExistence type="inferred from homology"/>
<dbReference type="GO" id="GO:0015774">
    <property type="term" value="P:polysaccharide transport"/>
    <property type="evidence" value="ECO:0007669"/>
    <property type="project" value="UniProtKB-KW"/>
</dbReference>
<keyword evidence="5" id="KW-0762">Sugar transport</keyword>
<organism evidence="13 14">
    <name type="scientific">Teichococcus coralli</name>
    <dbReference type="NCBI Taxonomy" id="2545983"/>
    <lineage>
        <taxon>Bacteria</taxon>
        <taxon>Pseudomonadati</taxon>
        <taxon>Pseudomonadota</taxon>
        <taxon>Alphaproteobacteria</taxon>
        <taxon>Acetobacterales</taxon>
        <taxon>Roseomonadaceae</taxon>
        <taxon>Roseomonas</taxon>
    </lineage>
</organism>
<keyword evidence="6 11" id="KW-0812">Transmembrane</keyword>
<dbReference type="GO" id="GO:0140359">
    <property type="term" value="F:ABC-type transporter activity"/>
    <property type="evidence" value="ECO:0007669"/>
    <property type="project" value="InterPro"/>
</dbReference>
<name>A0A845BLH4_9PROT</name>
<dbReference type="Proteomes" id="UP000460715">
    <property type="component" value="Unassembled WGS sequence"/>
</dbReference>
<comment type="caution">
    <text evidence="13">The sequence shown here is derived from an EMBL/GenBank/DDBJ whole genome shotgun (WGS) entry which is preliminary data.</text>
</comment>
<feature type="domain" description="ABC transmembrane type-2" evidence="12">
    <location>
        <begin position="32"/>
        <end position="259"/>
    </location>
</feature>
<dbReference type="OrthoDB" id="9786910at2"/>
<dbReference type="InterPro" id="IPR013525">
    <property type="entry name" value="ABC2_TM"/>
</dbReference>
<dbReference type="EMBL" id="SNVJ01000010">
    <property type="protein sequence ID" value="MXP64259.1"/>
    <property type="molecule type" value="Genomic_DNA"/>
</dbReference>
<reference evidence="13 14" key="1">
    <citation type="submission" date="2019-03" db="EMBL/GenBank/DDBJ databases">
        <title>Roseomonas sp. a novel Roseomonas species isolated from Sea whip Gorgonian.</title>
        <authorList>
            <person name="Li F."/>
            <person name="Pan X."/>
            <person name="Huang S."/>
            <person name="Li Z."/>
            <person name="Meng B."/>
        </authorList>
    </citation>
    <scope>NUCLEOTIDE SEQUENCE [LARGE SCALE GENOMIC DNA]</scope>
    <source>
        <strain evidence="13 14">M0104</strain>
    </source>
</reference>
<accession>A0A845BLH4</accession>
<evidence type="ECO:0000313" key="13">
    <source>
        <dbReference type="EMBL" id="MXP64259.1"/>
    </source>
</evidence>
<dbReference type="InterPro" id="IPR000412">
    <property type="entry name" value="ABC_2_transport"/>
</dbReference>
<dbReference type="GO" id="GO:0043190">
    <property type="term" value="C:ATP-binding cassette (ABC) transporter complex"/>
    <property type="evidence" value="ECO:0007669"/>
    <property type="project" value="InterPro"/>
</dbReference>
<dbReference type="Pfam" id="PF01061">
    <property type="entry name" value="ABC2_membrane"/>
    <property type="match status" value="1"/>
</dbReference>
<dbReference type="GO" id="GO:0015920">
    <property type="term" value="P:lipopolysaccharide transport"/>
    <property type="evidence" value="ECO:0007669"/>
    <property type="project" value="TreeGrafter"/>
</dbReference>
<feature type="transmembrane region" description="Helical" evidence="11">
    <location>
        <begin position="72"/>
        <end position="90"/>
    </location>
</feature>
<feature type="transmembrane region" description="Helical" evidence="11">
    <location>
        <begin position="111"/>
        <end position="139"/>
    </location>
</feature>
<sequence>MASGLRTIIASRRLIWTLAKREVAARYRGSALGLVWLVLLPLLNLMAFTFVFRTVLKARWSGVGMEEGVGAFSVYMFAGLTIFTIFSEVMTRSPGLVLENSSYIKRVVFPLEILPIVALLTALVNAAGSMVIWLVFYIITFGAPHPEALLLPVALAPMCLVILGLSWFVSAVGVYLRDLRQFVAPVVTALQFLSPVFYPLAAVPENVRWIFNINPLTIPLEQARGLLFQGDVPGLASTLFALSVGAVVALLGLWWFQKTRKGFADVV</sequence>
<feature type="transmembrane region" description="Helical" evidence="11">
    <location>
        <begin position="151"/>
        <end position="175"/>
    </location>
</feature>
<comment type="subcellular location">
    <subcellularLocation>
        <location evidence="11">Cell inner membrane</location>
        <topology evidence="11">Multi-pass membrane protein</topology>
    </subcellularLocation>
    <subcellularLocation>
        <location evidence="1">Cell membrane</location>
        <topology evidence="1">Multi-pass membrane protein</topology>
    </subcellularLocation>
</comment>
<evidence type="ECO:0000256" key="9">
    <source>
        <dbReference type="ARBA" id="ARBA00023047"/>
    </source>
</evidence>
<evidence type="ECO:0000256" key="4">
    <source>
        <dbReference type="ARBA" id="ARBA00022475"/>
    </source>
</evidence>
<feature type="transmembrane region" description="Helical" evidence="11">
    <location>
        <begin position="235"/>
        <end position="256"/>
    </location>
</feature>
<feature type="transmembrane region" description="Helical" evidence="11">
    <location>
        <begin position="31"/>
        <end position="52"/>
    </location>
</feature>
<keyword evidence="4 11" id="KW-1003">Cell membrane</keyword>
<evidence type="ECO:0000256" key="11">
    <source>
        <dbReference type="RuleBase" id="RU361157"/>
    </source>
</evidence>
<dbReference type="PANTHER" id="PTHR30413">
    <property type="entry name" value="INNER MEMBRANE TRANSPORT PERMEASE"/>
    <property type="match status" value="1"/>
</dbReference>
<evidence type="ECO:0000256" key="7">
    <source>
        <dbReference type="ARBA" id="ARBA00022903"/>
    </source>
</evidence>
<keyword evidence="14" id="KW-1185">Reference proteome</keyword>
<comment type="similarity">
    <text evidence="2 11">Belongs to the ABC-2 integral membrane protein family.</text>
</comment>
<keyword evidence="7" id="KW-0972">Capsule biogenesis/degradation</keyword>
<dbReference type="AlphaFoldDB" id="A0A845BLH4"/>
<dbReference type="InterPro" id="IPR047817">
    <property type="entry name" value="ABC2_TM_bact-type"/>
</dbReference>
<evidence type="ECO:0000256" key="8">
    <source>
        <dbReference type="ARBA" id="ARBA00022989"/>
    </source>
</evidence>
<dbReference type="PIRSF" id="PIRSF006648">
    <property type="entry name" value="DrrB"/>
    <property type="match status" value="1"/>
</dbReference>
<evidence type="ECO:0000256" key="5">
    <source>
        <dbReference type="ARBA" id="ARBA00022597"/>
    </source>
</evidence>
<protein>
    <recommendedName>
        <fullName evidence="11">Transport permease protein</fullName>
    </recommendedName>
</protein>